<accession>A0AAE0FNC7</accession>
<sequence>MQTKGITPGFNYDDPNIYEETELWCSVGFLRSKTCFEAFIPAPHFVHERLRRVSARRAERNAPPGTYFPAETASALVSLLLHDSLLSIANANQFNYSTFVDEDPIVFNGYFEDHAYTNTTSWRVREASAVVSGWVCGGNNTVVLVRQPDPTWGSLNSGDGSFHLAMQGPATFCGTSLTGLTVGMTYWLSAKIARRAVDQDGAILQLLLNTSAVTSYFDYANMTVLYSGSPPSADFETQMIGFTATSTDASLTVLNASPFGDYTVFVDKIIITDGNPKVLNGDFEEDTGVGKWKYMQDITGWSGFGSRALVSSEYPDWGGLNSGSGKYYVAIQDSDDYVEQTVEGFSTNGEYTATFLYAARPLVCGTCIVGAELGFYVDGVLIEKMIPNYTAFELYTYGPFVPTSSEVTFKFMNTATSGDKAVFVDNLRVPGGPKDLLVTLQHPIILPQIR</sequence>
<dbReference type="AlphaFoldDB" id="A0AAE0FNC7"/>
<reference evidence="1 2" key="1">
    <citation type="journal article" date="2015" name="Genome Biol. Evol.">
        <title>Comparative Genomics of a Bacterivorous Green Alga Reveals Evolutionary Causalities and Consequences of Phago-Mixotrophic Mode of Nutrition.</title>
        <authorList>
            <person name="Burns J.A."/>
            <person name="Paasch A."/>
            <person name="Narechania A."/>
            <person name="Kim E."/>
        </authorList>
    </citation>
    <scope>NUCLEOTIDE SEQUENCE [LARGE SCALE GENOMIC DNA]</scope>
    <source>
        <strain evidence="1 2">PLY_AMNH</strain>
    </source>
</reference>
<comment type="caution">
    <text evidence="1">The sequence shown here is derived from an EMBL/GenBank/DDBJ whole genome shotgun (WGS) entry which is preliminary data.</text>
</comment>
<proteinExistence type="predicted"/>
<dbReference type="Proteomes" id="UP001190700">
    <property type="component" value="Unassembled WGS sequence"/>
</dbReference>
<protein>
    <submittedName>
        <fullName evidence="1">Uncharacterized protein</fullName>
    </submittedName>
</protein>
<evidence type="ECO:0000313" key="1">
    <source>
        <dbReference type="EMBL" id="KAK3263002.1"/>
    </source>
</evidence>
<gene>
    <name evidence="1" type="ORF">CYMTET_28171</name>
</gene>
<organism evidence="1 2">
    <name type="scientific">Cymbomonas tetramitiformis</name>
    <dbReference type="NCBI Taxonomy" id="36881"/>
    <lineage>
        <taxon>Eukaryota</taxon>
        <taxon>Viridiplantae</taxon>
        <taxon>Chlorophyta</taxon>
        <taxon>Pyramimonadophyceae</taxon>
        <taxon>Pyramimonadales</taxon>
        <taxon>Pyramimonadaceae</taxon>
        <taxon>Cymbomonas</taxon>
    </lineage>
</organism>
<evidence type="ECO:0000313" key="2">
    <source>
        <dbReference type="Proteomes" id="UP001190700"/>
    </source>
</evidence>
<keyword evidence="2" id="KW-1185">Reference proteome</keyword>
<dbReference type="EMBL" id="LGRX02015810">
    <property type="protein sequence ID" value="KAK3263002.1"/>
    <property type="molecule type" value="Genomic_DNA"/>
</dbReference>
<name>A0AAE0FNC7_9CHLO</name>